<dbReference type="EMBL" id="CP026109">
    <property type="protein sequence ID" value="AUT76391.1"/>
    <property type="molecule type" value="Genomic_DNA"/>
</dbReference>
<sequence>MRRFPRRKAHGADIGEQLAWRLAKGRLIMLCGSRPHAPTSRFPSPACIPGTQDRIFAARSVVPAAPGRRSQRACPRRPPTAPSHTACTAHPPAERP</sequence>
<dbReference type="AlphaFoldDB" id="A0AAN1MRF7"/>
<dbReference type="KEGG" id="phs:C2L64_50050"/>
<evidence type="ECO:0000313" key="2">
    <source>
        <dbReference type="EMBL" id="AUT76391.1"/>
    </source>
</evidence>
<reference evidence="2 3" key="1">
    <citation type="submission" date="2018-01" db="EMBL/GenBank/DDBJ databases">
        <title>Species boundaries and ecological features among Paraburkholderia terrae DSMZ17804T, P. hospita DSMZ17164T and P. caribensis DSMZ13236T.</title>
        <authorList>
            <person name="Pratama A.A."/>
        </authorList>
    </citation>
    <scope>NUCLEOTIDE SEQUENCE [LARGE SCALE GENOMIC DNA]</scope>
    <source>
        <strain evidence="2 3">DSM 17164</strain>
    </source>
</reference>
<feature type="region of interest" description="Disordered" evidence="1">
    <location>
        <begin position="63"/>
        <end position="96"/>
    </location>
</feature>
<proteinExistence type="predicted"/>
<protein>
    <submittedName>
        <fullName evidence="2">Uncharacterized protein</fullName>
    </submittedName>
</protein>
<accession>A0AAN1MRF7</accession>
<evidence type="ECO:0000313" key="3">
    <source>
        <dbReference type="Proteomes" id="UP000236649"/>
    </source>
</evidence>
<dbReference type="Proteomes" id="UP000236649">
    <property type="component" value="Chromosome 5"/>
</dbReference>
<organism evidence="2 3">
    <name type="scientific">Paraburkholderia hospita</name>
    <dbReference type="NCBI Taxonomy" id="169430"/>
    <lineage>
        <taxon>Bacteria</taxon>
        <taxon>Pseudomonadati</taxon>
        <taxon>Pseudomonadota</taxon>
        <taxon>Betaproteobacteria</taxon>
        <taxon>Burkholderiales</taxon>
        <taxon>Burkholderiaceae</taxon>
        <taxon>Paraburkholderia</taxon>
    </lineage>
</organism>
<evidence type="ECO:0000256" key="1">
    <source>
        <dbReference type="SAM" id="MobiDB-lite"/>
    </source>
</evidence>
<name>A0AAN1MRF7_9BURK</name>
<gene>
    <name evidence="2" type="ORF">C2L64_50050</name>
</gene>